<comment type="similarity">
    <text evidence="3 9 10">Belongs to the metallo-dependent hydrolases superfamily. DHOase family. Class II DHOase subfamily.</text>
</comment>
<feature type="binding site" evidence="9">
    <location>
        <position position="278"/>
    </location>
    <ligand>
        <name>substrate</name>
    </ligand>
</feature>
<reference evidence="12" key="1">
    <citation type="submission" date="2012-09" db="EMBL/GenBank/DDBJ databases">
        <title>Genome Sequence of alkane-degrading Bacterium Alcanivorax balearicus MACL04.</title>
        <authorList>
            <person name="Lai Q."/>
            <person name="Shao Z."/>
        </authorList>
    </citation>
    <scope>NUCLEOTIDE SEQUENCE</scope>
    <source>
        <strain evidence="12">MACL04</strain>
    </source>
</reference>
<dbReference type="Proteomes" id="UP001064106">
    <property type="component" value="Unassembled WGS sequence"/>
</dbReference>
<evidence type="ECO:0000313" key="13">
    <source>
        <dbReference type="Proteomes" id="UP001064106"/>
    </source>
</evidence>
<dbReference type="SUPFAM" id="SSF51556">
    <property type="entry name" value="Metallo-dependent hydrolases"/>
    <property type="match status" value="1"/>
</dbReference>
<feature type="domain" description="Amidohydrolase-related" evidence="11">
    <location>
        <begin position="38"/>
        <end position="329"/>
    </location>
</feature>
<keyword evidence="7 9" id="KW-0862">Zinc</keyword>
<keyword evidence="6 9" id="KW-0378">Hydrolase</keyword>
<dbReference type="InterPro" id="IPR002195">
    <property type="entry name" value="Dihydroorotase_CS"/>
</dbReference>
<name>A0ABT2QY11_9GAMM</name>
<dbReference type="PROSITE" id="PS00483">
    <property type="entry name" value="DIHYDROOROTASE_2"/>
    <property type="match status" value="1"/>
</dbReference>
<evidence type="ECO:0000256" key="9">
    <source>
        <dbReference type="HAMAP-Rule" id="MF_00219"/>
    </source>
</evidence>
<comment type="catalytic activity">
    <reaction evidence="9 10">
        <text>(S)-dihydroorotate + H2O = N-carbamoyl-L-aspartate + H(+)</text>
        <dbReference type="Rhea" id="RHEA:24296"/>
        <dbReference type="ChEBI" id="CHEBI:15377"/>
        <dbReference type="ChEBI" id="CHEBI:15378"/>
        <dbReference type="ChEBI" id="CHEBI:30864"/>
        <dbReference type="ChEBI" id="CHEBI:32814"/>
        <dbReference type="EC" id="3.5.2.3"/>
    </reaction>
</comment>
<evidence type="ECO:0000256" key="3">
    <source>
        <dbReference type="ARBA" id="ARBA00005631"/>
    </source>
</evidence>
<feature type="binding site" evidence="9">
    <location>
        <position position="201"/>
    </location>
    <ligand>
        <name>Zn(2+)</name>
        <dbReference type="ChEBI" id="CHEBI:29105"/>
        <label>2</label>
    </ligand>
</feature>
<dbReference type="EC" id="3.5.2.3" evidence="4 9"/>
<dbReference type="CDD" id="cd01294">
    <property type="entry name" value="DHOase"/>
    <property type="match status" value="1"/>
</dbReference>
<dbReference type="EMBL" id="ARXS01000008">
    <property type="protein sequence ID" value="MCU5782411.1"/>
    <property type="molecule type" value="Genomic_DNA"/>
</dbReference>
<feature type="binding site" description="via carbamate group" evidence="9">
    <location>
        <position position="126"/>
    </location>
    <ligand>
        <name>Zn(2+)</name>
        <dbReference type="ChEBI" id="CHEBI:29105"/>
        <label>1</label>
    </ligand>
</feature>
<feature type="binding site" evidence="9">
    <location>
        <position position="40"/>
    </location>
    <ligand>
        <name>Zn(2+)</name>
        <dbReference type="ChEBI" id="CHEBI:29105"/>
        <label>1</label>
    </ligand>
</feature>
<feature type="binding site" evidence="9">
    <location>
        <position position="274"/>
    </location>
    <ligand>
        <name>Zn(2+)</name>
        <dbReference type="ChEBI" id="CHEBI:29105"/>
        <label>1</label>
    </ligand>
</feature>
<protein>
    <recommendedName>
        <fullName evidence="4 9">Dihydroorotase</fullName>
        <shortName evidence="9">DHOase</shortName>
        <ecNumber evidence="4 9">3.5.2.3</ecNumber>
    </recommendedName>
</protein>
<evidence type="ECO:0000256" key="4">
    <source>
        <dbReference type="ARBA" id="ARBA00012860"/>
    </source>
</evidence>
<feature type="binding site" evidence="9">
    <location>
        <position position="290"/>
    </location>
    <ligand>
        <name>substrate</name>
    </ligand>
</feature>
<evidence type="ECO:0000256" key="2">
    <source>
        <dbReference type="ARBA" id="ARBA00004880"/>
    </source>
</evidence>
<sequence>MENRFFRASSGGFSYHGTFPGPDCFPMTDTLTLCRPDDWHLHFRDGAILAETVPVTARVFRRAIVMPNLTPPVTTVAQAEAYRQRIVPHIPAGVEFEPLMVLYLTDQTPVEEVERAAASGFVHAFKLYPAGATTNSDSGVTDPSRIAHLYEAMEKHDVPLLVHGEVTEAEIDVFDREKVFIDRYLTDIRRRFPALRIVFEHVTTGEAVDFVKESGDATAATVTPQHLMMNRNDLLVGGVRPHNYCLPVLKRRTHQERIQQAVLEGHPRFFLGTDSAPHARDKKEAACGCAGCYSARAALPLYATFLERHGALDKLEGFASHFGADFYRLPRNPDTVTLRRDPWAVPQQVRAAGEELVPFLAGETLPWSVAP</sequence>
<keyword evidence="8 9" id="KW-0665">Pyrimidine biosynthesis</keyword>
<organism evidence="12 13">
    <name type="scientific">Alloalcanivorax balearicus MACL04</name>
    <dbReference type="NCBI Taxonomy" id="1177182"/>
    <lineage>
        <taxon>Bacteria</taxon>
        <taxon>Pseudomonadati</taxon>
        <taxon>Pseudomonadota</taxon>
        <taxon>Gammaproteobacteria</taxon>
        <taxon>Oceanospirillales</taxon>
        <taxon>Alcanivoracaceae</taxon>
        <taxon>Alloalcanivorax</taxon>
    </lineage>
</organism>
<evidence type="ECO:0000256" key="10">
    <source>
        <dbReference type="RuleBase" id="RU003440"/>
    </source>
</evidence>
<gene>
    <name evidence="9" type="primary">pyrC</name>
    <name evidence="12" type="ORF">MA04_01711</name>
</gene>
<comment type="pathway">
    <text evidence="2 9 10">Pyrimidine metabolism; UMP biosynthesis via de novo pathway; (S)-dihydroorotate from bicarbonate: step 3/3.</text>
</comment>
<accession>A0ABT2QY11</accession>
<feature type="binding site" evidence="9">
    <location>
        <position position="68"/>
    </location>
    <ligand>
        <name>substrate</name>
    </ligand>
</feature>
<keyword evidence="13" id="KW-1185">Reference proteome</keyword>
<dbReference type="PANTHER" id="PTHR43137">
    <property type="entry name" value="DIHYDROOROTASE"/>
    <property type="match status" value="1"/>
</dbReference>
<comment type="function">
    <text evidence="1 9">Catalyzes the reversible cyclization of carbamoyl aspartate to dihydroorotate.</text>
</comment>
<dbReference type="PIRSF" id="PIRSF001237">
    <property type="entry name" value="DHOdimr"/>
    <property type="match status" value="1"/>
</dbReference>
<evidence type="ECO:0000256" key="7">
    <source>
        <dbReference type="ARBA" id="ARBA00022833"/>
    </source>
</evidence>
<evidence type="ECO:0000256" key="6">
    <source>
        <dbReference type="ARBA" id="ARBA00022801"/>
    </source>
</evidence>
<comment type="subunit">
    <text evidence="9">Homodimer.</text>
</comment>
<proteinExistence type="inferred from homology"/>
<dbReference type="InterPro" id="IPR006680">
    <property type="entry name" value="Amidohydro-rel"/>
</dbReference>
<comment type="cofactor">
    <cofactor evidence="9 10">
        <name>Zn(2+)</name>
        <dbReference type="ChEBI" id="CHEBI:29105"/>
    </cofactor>
    <text evidence="9 10">Binds 2 Zn(2+) ions per subunit.</text>
</comment>
<feature type="active site" evidence="9">
    <location>
        <position position="274"/>
    </location>
</feature>
<dbReference type="InterPro" id="IPR032466">
    <property type="entry name" value="Metal_Hydrolase"/>
</dbReference>
<dbReference type="Gene3D" id="3.20.20.140">
    <property type="entry name" value="Metal-dependent hydrolases"/>
    <property type="match status" value="1"/>
</dbReference>
<dbReference type="PANTHER" id="PTHR43137:SF1">
    <property type="entry name" value="DIHYDROOROTASE"/>
    <property type="match status" value="1"/>
</dbReference>
<dbReference type="NCBIfam" id="TIGR00856">
    <property type="entry name" value="pyrC_dimer"/>
    <property type="match status" value="1"/>
</dbReference>
<evidence type="ECO:0000256" key="8">
    <source>
        <dbReference type="ARBA" id="ARBA00022975"/>
    </source>
</evidence>
<feature type="binding site" evidence="9">
    <location>
        <begin position="42"/>
        <end position="44"/>
    </location>
    <ligand>
        <name>substrate</name>
    </ligand>
</feature>
<dbReference type="PROSITE" id="PS00482">
    <property type="entry name" value="DIHYDROOROTASE_1"/>
    <property type="match status" value="1"/>
</dbReference>
<dbReference type="GO" id="GO:0004151">
    <property type="term" value="F:dihydroorotase activity"/>
    <property type="evidence" value="ECO:0007669"/>
    <property type="project" value="UniProtKB-EC"/>
</dbReference>
<dbReference type="Pfam" id="PF01979">
    <property type="entry name" value="Amidohydro_1"/>
    <property type="match status" value="1"/>
</dbReference>
<dbReference type="InterPro" id="IPR004721">
    <property type="entry name" value="DHOdimr"/>
</dbReference>
<feature type="binding site" evidence="9">
    <location>
        <position position="163"/>
    </location>
    <ligand>
        <name>Zn(2+)</name>
        <dbReference type="ChEBI" id="CHEBI:29105"/>
        <label>2</label>
    </ligand>
</feature>
<feature type="binding site" evidence="9">
    <location>
        <position position="42"/>
    </location>
    <ligand>
        <name>Zn(2+)</name>
        <dbReference type="ChEBI" id="CHEBI:29105"/>
        <label>1</label>
    </ligand>
</feature>
<evidence type="ECO:0000313" key="12">
    <source>
        <dbReference type="EMBL" id="MCU5782411.1"/>
    </source>
</evidence>
<feature type="binding site" description="via carbamate group" evidence="9">
    <location>
        <position position="126"/>
    </location>
    <ligand>
        <name>Zn(2+)</name>
        <dbReference type="ChEBI" id="CHEBI:29105"/>
        <label>2</label>
    </ligand>
</feature>
<comment type="caution">
    <text evidence="12">The sequence shown here is derived from an EMBL/GenBank/DDBJ whole genome shotgun (WGS) entry which is preliminary data.</text>
</comment>
<evidence type="ECO:0000256" key="5">
    <source>
        <dbReference type="ARBA" id="ARBA00022723"/>
    </source>
</evidence>
<keyword evidence="5 9" id="KW-0479">Metal-binding</keyword>
<evidence type="ECO:0000259" key="11">
    <source>
        <dbReference type="Pfam" id="PF01979"/>
    </source>
</evidence>
<feature type="binding site" evidence="9">
    <location>
        <position position="163"/>
    </location>
    <ligand>
        <name>substrate</name>
    </ligand>
</feature>
<dbReference type="HAMAP" id="MF_00219">
    <property type="entry name" value="PyrC_classII"/>
    <property type="match status" value="1"/>
</dbReference>
<feature type="binding site" evidence="9">
    <location>
        <position position="246"/>
    </location>
    <ligand>
        <name>substrate</name>
    </ligand>
</feature>
<evidence type="ECO:0000256" key="1">
    <source>
        <dbReference type="ARBA" id="ARBA00002368"/>
    </source>
</evidence>
<feature type="modified residue" description="N6-carboxylysine" evidence="9">
    <location>
        <position position="126"/>
    </location>
</feature>